<protein>
    <submittedName>
        <fullName evidence="1">Uncharacterized protein</fullName>
    </submittedName>
</protein>
<gene>
    <name evidence="1" type="ORF">HLH36_12250</name>
</gene>
<accession>A0A7W4IU63</accession>
<evidence type="ECO:0000313" key="2">
    <source>
        <dbReference type="Proteomes" id="UP000559860"/>
    </source>
</evidence>
<organism evidence="1 2">
    <name type="scientific">Gluconacetobacter aggeris</name>
    <dbReference type="NCBI Taxonomy" id="1286186"/>
    <lineage>
        <taxon>Bacteria</taxon>
        <taxon>Pseudomonadati</taxon>
        <taxon>Pseudomonadota</taxon>
        <taxon>Alphaproteobacteria</taxon>
        <taxon>Acetobacterales</taxon>
        <taxon>Acetobacteraceae</taxon>
        <taxon>Gluconacetobacter</taxon>
    </lineage>
</organism>
<dbReference type="AlphaFoldDB" id="A0A7W4IU63"/>
<proteinExistence type="predicted"/>
<dbReference type="EMBL" id="JABEQD010000008">
    <property type="protein sequence ID" value="MBB2169119.1"/>
    <property type="molecule type" value="Genomic_DNA"/>
</dbReference>
<evidence type="ECO:0000313" key="1">
    <source>
        <dbReference type="EMBL" id="MBB2169119.1"/>
    </source>
</evidence>
<comment type="caution">
    <text evidence="1">The sequence shown here is derived from an EMBL/GenBank/DDBJ whole genome shotgun (WGS) entry which is preliminary data.</text>
</comment>
<dbReference type="Proteomes" id="UP000559860">
    <property type="component" value="Unassembled WGS sequence"/>
</dbReference>
<keyword evidence="2" id="KW-1185">Reference proteome</keyword>
<sequence length="69" mass="7429">MLVVLAVAYGVLFVTLSRHPKAPPKPRYTAIPVAVVKTAPQIEAAPPVPSVQLQPVPTVEIPQPRLTIR</sequence>
<name>A0A7W4IU63_9PROT</name>
<reference evidence="1 2" key="1">
    <citation type="submission" date="2020-04" db="EMBL/GenBank/DDBJ databases">
        <title>Description of novel Gluconacetobacter.</title>
        <authorList>
            <person name="Sombolestani A."/>
        </authorList>
    </citation>
    <scope>NUCLEOTIDE SEQUENCE [LARGE SCALE GENOMIC DNA]</scope>
    <source>
        <strain evidence="1 2">LMG 27801</strain>
    </source>
</reference>